<keyword evidence="2" id="KW-1133">Transmembrane helix</keyword>
<evidence type="ECO:0000256" key="2">
    <source>
        <dbReference type="SAM" id="Phobius"/>
    </source>
</evidence>
<dbReference type="Bgee" id="108709570">
    <property type="expression patterns" value="Expressed in egg cell and 8 other cell types or tissues"/>
</dbReference>
<keyword evidence="2" id="KW-0472">Membrane</keyword>
<feature type="region of interest" description="Disordered" evidence="1">
    <location>
        <begin position="47"/>
        <end position="88"/>
    </location>
</feature>
<keyword evidence="3" id="KW-0732">Signal</keyword>
<evidence type="ECO:0000313" key="4">
    <source>
        <dbReference type="Proteomes" id="UP000186698"/>
    </source>
</evidence>
<proteinExistence type="predicted"/>
<dbReference type="PaxDb" id="8355-A0A1L8H7P5"/>
<feature type="signal peptide" evidence="3">
    <location>
        <begin position="1"/>
        <end position="30"/>
    </location>
</feature>
<dbReference type="RefSeq" id="XP_018105034.1">
    <property type="nucleotide sequence ID" value="XM_018249545.2"/>
</dbReference>
<gene>
    <name evidence="5" type="primary">LOC108709570</name>
</gene>
<dbReference type="GeneID" id="108709570"/>
<reference evidence="5" key="2">
    <citation type="submission" date="2025-08" db="UniProtKB">
        <authorList>
            <consortium name="RefSeq"/>
        </authorList>
    </citation>
    <scope>IDENTIFICATION</scope>
    <source>
        <strain evidence="5">J_2021</strain>
        <tissue evidence="5">Erythrocytes</tissue>
    </source>
</reference>
<evidence type="ECO:0000256" key="3">
    <source>
        <dbReference type="SAM" id="SignalP"/>
    </source>
</evidence>
<keyword evidence="2" id="KW-0812">Transmembrane</keyword>
<dbReference type="OMA" id="NTAMDIS"/>
<evidence type="ECO:0000313" key="5">
    <source>
        <dbReference type="RefSeq" id="XP_018105034.1"/>
    </source>
</evidence>
<reference evidence="4" key="1">
    <citation type="submission" date="2024-06" db="UniProtKB">
        <authorList>
            <consortium name="RefSeq"/>
        </authorList>
    </citation>
    <scope>NUCLEOTIDE SEQUENCE [LARGE SCALE GENOMIC DNA]</scope>
    <source>
        <strain evidence="4">J_2021</strain>
    </source>
</reference>
<evidence type="ECO:0000256" key="1">
    <source>
        <dbReference type="SAM" id="MobiDB-lite"/>
    </source>
</evidence>
<organism evidence="4 5">
    <name type="scientific">Xenopus laevis</name>
    <name type="common">African clawed frog</name>
    <dbReference type="NCBI Taxonomy" id="8355"/>
    <lineage>
        <taxon>Eukaryota</taxon>
        <taxon>Metazoa</taxon>
        <taxon>Chordata</taxon>
        <taxon>Craniata</taxon>
        <taxon>Vertebrata</taxon>
        <taxon>Euteleostomi</taxon>
        <taxon>Amphibia</taxon>
        <taxon>Batrachia</taxon>
        <taxon>Anura</taxon>
        <taxon>Pipoidea</taxon>
        <taxon>Pipidae</taxon>
        <taxon>Xenopodinae</taxon>
        <taxon>Xenopus</taxon>
        <taxon>Xenopus</taxon>
    </lineage>
</organism>
<feature type="chain" id="PRO_5044190444" evidence="3">
    <location>
        <begin position="31"/>
        <end position="238"/>
    </location>
</feature>
<sequence>MKDKSCKLYLLPVGLLLSILHSAMIPEVLSIDTTTSLSSSIGVSAMTSVTGPSPKSTDSSPAPTDTSENPSTKHETDSSSMDTTSMGATVIPPASTSVAMTTIATTTTATTIAYSALKCRSFKCTGLNCLANEVNATVKPCRVGISHCELQKVVGSGNTISYEGGCSNTCATSKSSCASIPNANCFQECCNAIKTGCCMILDGQVHFNTAMDISRRSIGNLFSLALLVIFTSHFFSSL</sequence>
<feature type="compositionally biased region" description="Low complexity" evidence="1">
    <location>
        <begin position="52"/>
        <end position="67"/>
    </location>
</feature>
<dbReference type="Proteomes" id="UP000186698">
    <property type="component" value="Chromosome 2S"/>
</dbReference>
<dbReference type="AlphaFoldDB" id="A0A1L8H7P5"/>
<name>A0A1L8H7P5_XENLA</name>
<dbReference type="OrthoDB" id="9947586at2759"/>
<accession>A0A1L8H7P5</accession>
<dbReference type="KEGG" id="xla:108709570"/>
<feature type="transmembrane region" description="Helical" evidence="2">
    <location>
        <begin position="217"/>
        <end position="235"/>
    </location>
</feature>
<protein>
    <submittedName>
        <fullName evidence="5">Uncharacterized protein LOC108709570</fullName>
    </submittedName>
</protein>
<keyword evidence="4" id="KW-1185">Reference proteome</keyword>
<dbReference type="STRING" id="8355.A0A1L8H7P5"/>